<sequence length="148" mass="15176">MTIPRTSATLVASALVAATALAGCTSTEETKETTTTTAAPTVTAPPLPKEPTFAGTPAGAVMDVKVVDCPTDPGERTAKLELTNSSKKPRDYAIMVIWLKNGSGTPLGSTLVQHKAAAPGKKTTLSAKAKVVEKADKCVLNVKAGTLK</sequence>
<dbReference type="EMBL" id="JBHUFZ010000008">
    <property type="protein sequence ID" value="MFD1889354.1"/>
    <property type="molecule type" value="Genomic_DNA"/>
</dbReference>
<name>A0ABW4RUI7_9ACTN</name>
<proteinExistence type="predicted"/>
<keyword evidence="4" id="KW-1185">Reference proteome</keyword>
<evidence type="ECO:0000256" key="1">
    <source>
        <dbReference type="SAM" id="MobiDB-lite"/>
    </source>
</evidence>
<evidence type="ECO:0000256" key="2">
    <source>
        <dbReference type="SAM" id="SignalP"/>
    </source>
</evidence>
<dbReference type="PROSITE" id="PS51257">
    <property type="entry name" value="PROKAR_LIPOPROTEIN"/>
    <property type="match status" value="1"/>
</dbReference>
<feature type="region of interest" description="Disordered" evidence="1">
    <location>
        <begin position="25"/>
        <end position="50"/>
    </location>
</feature>
<gene>
    <name evidence="3" type="ORF">ACFSCS_04020</name>
</gene>
<protein>
    <recommendedName>
        <fullName evidence="5">Ig-like domain-containing protein</fullName>
    </recommendedName>
</protein>
<feature type="compositionally biased region" description="Low complexity" evidence="1">
    <location>
        <begin position="25"/>
        <end position="42"/>
    </location>
</feature>
<comment type="caution">
    <text evidence="3">The sequence shown here is derived from an EMBL/GenBank/DDBJ whole genome shotgun (WGS) entry which is preliminary data.</text>
</comment>
<keyword evidence="2" id="KW-0732">Signal</keyword>
<reference evidence="4" key="1">
    <citation type="journal article" date="2019" name="Int. J. Syst. Evol. Microbiol.">
        <title>The Global Catalogue of Microorganisms (GCM) 10K type strain sequencing project: providing services to taxonomists for standard genome sequencing and annotation.</title>
        <authorList>
            <consortium name="The Broad Institute Genomics Platform"/>
            <consortium name="The Broad Institute Genome Sequencing Center for Infectious Disease"/>
            <person name="Wu L."/>
            <person name="Ma J."/>
        </authorList>
    </citation>
    <scope>NUCLEOTIDE SEQUENCE [LARGE SCALE GENOMIC DNA]</scope>
    <source>
        <strain evidence="4">CAIM 431</strain>
    </source>
</reference>
<accession>A0ABW4RUI7</accession>
<evidence type="ECO:0000313" key="3">
    <source>
        <dbReference type="EMBL" id="MFD1889354.1"/>
    </source>
</evidence>
<feature type="chain" id="PRO_5047226973" description="Ig-like domain-containing protein" evidence="2">
    <location>
        <begin position="23"/>
        <end position="148"/>
    </location>
</feature>
<evidence type="ECO:0000313" key="4">
    <source>
        <dbReference type="Proteomes" id="UP001597326"/>
    </source>
</evidence>
<dbReference type="Proteomes" id="UP001597326">
    <property type="component" value="Unassembled WGS sequence"/>
</dbReference>
<evidence type="ECO:0008006" key="5">
    <source>
        <dbReference type="Google" id="ProtNLM"/>
    </source>
</evidence>
<dbReference type="RefSeq" id="WP_343872374.1">
    <property type="nucleotide sequence ID" value="NZ_BAAAIX010000007.1"/>
</dbReference>
<organism evidence="3 4">
    <name type="scientific">Luteococcus peritonei</name>
    <dbReference type="NCBI Taxonomy" id="88874"/>
    <lineage>
        <taxon>Bacteria</taxon>
        <taxon>Bacillati</taxon>
        <taxon>Actinomycetota</taxon>
        <taxon>Actinomycetes</taxon>
        <taxon>Propionibacteriales</taxon>
        <taxon>Propionibacteriaceae</taxon>
        <taxon>Luteococcus</taxon>
    </lineage>
</organism>
<feature type="signal peptide" evidence="2">
    <location>
        <begin position="1"/>
        <end position="22"/>
    </location>
</feature>